<feature type="signal peptide" evidence="2">
    <location>
        <begin position="1"/>
        <end position="21"/>
    </location>
</feature>
<keyword evidence="1" id="KW-1133">Transmembrane helix</keyword>
<keyword evidence="2" id="KW-0732">Signal</keyword>
<dbReference type="AlphaFoldDB" id="A0A0G4FNK1"/>
<sequence length="467" mass="50366">MQSLFACLFLTVIHLSAGIDAAFISSPCRVHQLSLPLSARQLQLRQLHHDPLSPPLSLLAATSTKEQVYIDEEKFLERNARRLQTSIAQRLGVKPESVAINGLNNIATQDKVTVDFDVVGVSDAELKRLANQIAQERQRTIRIPSQMSGESKVLAAVASDKAATTKGKGKEKAPFDATMSKTTLTTLKEEASYPFRNLRYAIYIVGIIGGVLAGAANTLGLLGGEMDINTALQNYAVDGGVLVGAALLFRFERQRQLDATARLELLETRKEGAIAPEELARRAKVIASLPLAVSVGTKASGAEAFKETTVGEIQDDAGQHVVIVGAPTAKVTDALVSAQIKGSLFRNKDVLIVPVEMRRGKGGKEGGKGGGFGEKRPSWRKQGYIAEPVDEESWRAALRKEIQDAERQGAGKAKEEGIVLVVRNDGKVVARRVGTPDWTLVLEAVEPDITRGAKSGEEAPFQTTFQQ</sequence>
<protein>
    <recommendedName>
        <fullName evidence="5">HMA domain-containing protein</fullName>
    </recommendedName>
</protein>
<gene>
    <name evidence="3" type="ORF">Vbra_15839</name>
</gene>
<name>A0A0G4FNK1_VITBC</name>
<dbReference type="PANTHER" id="PTHR35498:SF1">
    <property type="entry name" value="LOW PSII ACCUMULATION-LIKE PROTEIN"/>
    <property type="match status" value="1"/>
</dbReference>
<dbReference type="VEuPathDB" id="CryptoDB:Vbra_15839"/>
<dbReference type="PANTHER" id="PTHR35498">
    <property type="entry name" value="PROTEIN LOW PSII ACCUMULATION 1, CHLOROPLASTIC"/>
    <property type="match status" value="1"/>
</dbReference>
<evidence type="ECO:0000313" key="4">
    <source>
        <dbReference type="Proteomes" id="UP000041254"/>
    </source>
</evidence>
<evidence type="ECO:0008006" key="5">
    <source>
        <dbReference type="Google" id="ProtNLM"/>
    </source>
</evidence>
<dbReference type="InterPro" id="IPR021883">
    <property type="entry name" value="LPA1-like"/>
</dbReference>
<accession>A0A0G4FNK1</accession>
<dbReference type="OMA" id="KVPWRQM"/>
<keyword evidence="4" id="KW-1185">Reference proteome</keyword>
<evidence type="ECO:0000256" key="1">
    <source>
        <dbReference type="SAM" id="Phobius"/>
    </source>
</evidence>
<keyword evidence="1" id="KW-0472">Membrane</keyword>
<keyword evidence="1" id="KW-0812">Transmembrane</keyword>
<feature type="chain" id="PRO_5005189525" description="HMA domain-containing protein" evidence="2">
    <location>
        <begin position="22"/>
        <end position="467"/>
    </location>
</feature>
<dbReference type="EMBL" id="CDMY01000466">
    <property type="protein sequence ID" value="CEM15622.1"/>
    <property type="molecule type" value="Genomic_DNA"/>
</dbReference>
<evidence type="ECO:0000256" key="2">
    <source>
        <dbReference type="SAM" id="SignalP"/>
    </source>
</evidence>
<dbReference type="Proteomes" id="UP000041254">
    <property type="component" value="Unassembled WGS sequence"/>
</dbReference>
<evidence type="ECO:0000313" key="3">
    <source>
        <dbReference type="EMBL" id="CEM15622.1"/>
    </source>
</evidence>
<proteinExistence type="predicted"/>
<dbReference type="Pfam" id="PF11998">
    <property type="entry name" value="DUF3493"/>
    <property type="match status" value="1"/>
</dbReference>
<reference evidence="3 4" key="1">
    <citation type="submission" date="2014-11" db="EMBL/GenBank/DDBJ databases">
        <authorList>
            <person name="Zhu J."/>
            <person name="Qi W."/>
            <person name="Song R."/>
        </authorList>
    </citation>
    <scope>NUCLEOTIDE SEQUENCE [LARGE SCALE GENOMIC DNA]</scope>
</reference>
<feature type="transmembrane region" description="Helical" evidence="1">
    <location>
        <begin position="200"/>
        <end position="223"/>
    </location>
</feature>
<organism evidence="3 4">
    <name type="scientific">Vitrella brassicaformis (strain CCMP3155)</name>
    <dbReference type="NCBI Taxonomy" id="1169540"/>
    <lineage>
        <taxon>Eukaryota</taxon>
        <taxon>Sar</taxon>
        <taxon>Alveolata</taxon>
        <taxon>Colpodellida</taxon>
        <taxon>Vitrellaceae</taxon>
        <taxon>Vitrella</taxon>
    </lineage>
</organism>
<dbReference type="OrthoDB" id="5130at2759"/>
<dbReference type="InParanoid" id="A0A0G4FNK1"/>